<dbReference type="GO" id="GO:0015528">
    <property type="term" value="F:lactose:proton symporter activity"/>
    <property type="evidence" value="ECO:0007669"/>
    <property type="project" value="TreeGrafter"/>
</dbReference>
<keyword evidence="2" id="KW-0813">Transport</keyword>
<evidence type="ECO:0000256" key="4">
    <source>
        <dbReference type="ARBA" id="ARBA00022519"/>
    </source>
</evidence>
<evidence type="ECO:0000256" key="8">
    <source>
        <dbReference type="SAM" id="Phobius"/>
    </source>
</evidence>
<keyword evidence="6 8" id="KW-1133">Transmembrane helix</keyword>
<evidence type="ECO:0000313" key="11">
    <source>
        <dbReference type="Proteomes" id="UP000198734"/>
    </source>
</evidence>
<proteinExistence type="predicted"/>
<evidence type="ECO:0000256" key="7">
    <source>
        <dbReference type="ARBA" id="ARBA00023136"/>
    </source>
</evidence>
<keyword evidence="3" id="KW-1003">Cell membrane</keyword>
<evidence type="ECO:0000256" key="5">
    <source>
        <dbReference type="ARBA" id="ARBA00022692"/>
    </source>
</evidence>
<feature type="transmembrane region" description="Helical" evidence="8">
    <location>
        <begin position="359"/>
        <end position="378"/>
    </location>
</feature>
<evidence type="ECO:0000313" key="10">
    <source>
        <dbReference type="EMBL" id="SFQ55561.1"/>
    </source>
</evidence>
<dbReference type="SUPFAM" id="SSF103473">
    <property type="entry name" value="MFS general substrate transporter"/>
    <property type="match status" value="1"/>
</dbReference>
<dbReference type="InterPro" id="IPR026032">
    <property type="entry name" value="HcaT-like"/>
</dbReference>
<dbReference type="STRING" id="126156.SAMN05421670_2670"/>
<feature type="transmembrane region" description="Helical" evidence="8">
    <location>
        <begin position="72"/>
        <end position="90"/>
    </location>
</feature>
<feature type="transmembrane region" description="Helical" evidence="8">
    <location>
        <begin position="238"/>
        <end position="257"/>
    </location>
</feature>
<keyword evidence="11" id="KW-1185">Reference proteome</keyword>
<dbReference type="PIRSF" id="PIRSF004925">
    <property type="entry name" value="HcaT"/>
    <property type="match status" value="1"/>
</dbReference>
<evidence type="ECO:0000256" key="3">
    <source>
        <dbReference type="ARBA" id="ARBA00022475"/>
    </source>
</evidence>
<dbReference type="Proteomes" id="UP000198734">
    <property type="component" value="Unassembled WGS sequence"/>
</dbReference>
<feature type="transmembrane region" description="Helical" evidence="8">
    <location>
        <begin position="331"/>
        <end position="353"/>
    </location>
</feature>
<feature type="transmembrane region" description="Helical" evidence="8">
    <location>
        <begin position="205"/>
        <end position="226"/>
    </location>
</feature>
<dbReference type="AlphaFoldDB" id="A0A1I5ZGI7"/>
<dbReference type="GO" id="GO:0005886">
    <property type="term" value="C:plasma membrane"/>
    <property type="evidence" value="ECO:0007669"/>
    <property type="project" value="UniProtKB-SubCell"/>
</dbReference>
<dbReference type="PANTHER" id="PTHR23522">
    <property type="entry name" value="BLL5896 PROTEIN"/>
    <property type="match status" value="1"/>
</dbReference>
<feature type="transmembrane region" description="Helical" evidence="8">
    <location>
        <begin position="7"/>
        <end position="26"/>
    </location>
</feature>
<dbReference type="Pfam" id="PF12832">
    <property type="entry name" value="MFS_1_like"/>
    <property type="match status" value="1"/>
</dbReference>
<dbReference type="Gene3D" id="1.20.1250.20">
    <property type="entry name" value="MFS general substrate transporter like domains"/>
    <property type="match status" value="2"/>
</dbReference>
<dbReference type="NCBIfam" id="NF037955">
    <property type="entry name" value="mfs"/>
    <property type="match status" value="1"/>
</dbReference>
<evidence type="ECO:0000259" key="9">
    <source>
        <dbReference type="Pfam" id="PF12832"/>
    </source>
</evidence>
<gene>
    <name evidence="10" type="ORF">SAMN05421670_2670</name>
</gene>
<feature type="transmembrane region" description="Helical" evidence="8">
    <location>
        <begin position="160"/>
        <end position="184"/>
    </location>
</feature>
<accession>A0A1I5ZGI7</accession>
<dbReference type="InterPro" id="IPR024989">
    <property type="entry name" value="MFS_assoc_dom"/>
</dbReference>
<protein>
    <submittedName>
        <fullName evidence="10">MFS transporter, PPP family, 3-phenylpropionic acid transporter</fullName>
    </submittedName>
</protein>
<name>A0A1I5ZGI7_9BACI</name>
<feature type="transmembrane region" description="Helical" evidence="8">
    <location>
        <begin position="295"/>
        <end position="319"/>
    </location>
</feature>
<feature type="transmembrane region" description="Helical" evidence="8">
    <location>
        <begin position="135"/>
        <end position="154"/>
    </location>
</feature>
<feature type="transmembrane region" description="Helical" evidence="8">
    <location>
        <begin position="38"/>
        <end position="60"/>
    </location>
</feature>
<reference evidence="11" key="1">
    <citation type="submission" date="2016-10" db="EMBL/GenBank/DDBJ databases">
        <authorList>
            <person name="Varghese N."/>
            <person name="Submissions S."/>
        </authorList>
    </citation>
    <scope>NUCLEOTIDE SEQUENCE [LARGE SCALE GENOMIC DNA]</scope>
    <source>
        <strain evidence="11">DSM 11706</strain>
    </source>
</reference>
<evidence type="ECO:0000256" key="2">
    <source>
        <dbReference type="ARBA" id="ARBA00022448"/>
    </source>
</evidence>
<organism evidence="10 11">
    <name type="scientific">Psychrobacillus psychrotolerans</name>
    <dbReference type="NCBI Taxonomy" id="126156"/>
    <lineage>
        <taxon>Bacteria</taxon>
        <taxon>Bacillati</taxon>
        <taxon>Bacillota</taxon>
        <taxon>Bacilli</taxon>
        <taxon>Bacillales</taxon>
        <taxon>Bacillaceae</taxon>
        <taxon>Psychrobacillus</taxon>
    </lineage>
</organism>
<keyword evidence="4" id="KW-0997">Cell inner membrane</keyword>
<keyword evidence="5 8" id="KW-0812">Transmembrane</keyword>
<evidence type="ECO:0000256" key="1">
    <source>
        <dbReference type="ARBA" id="ARBA00004429"/>
    </source>
</evidence>
<feature type="transmembrane region" description="Helical" evidence="8">
    <location>
        <begin position="96"/>
        <end position="114"/>
    </location>
</feature>
<dbReference type="PANTHER" id="PTHR23522:SF10">
    <property type="entry name" value="3-PHENYLPROPIONIC ACID TRANSPORTER-RELATED"/>
    <property type="match status" value="1"/>
</dbReference>
<dbReference type="InterPro" id="IPR036259">
    <property type="entry name" value="MFS_trans_sf"/>
</dbReference>
<dbReference type="EMBL" id="FOXU01000005">
    <property type="protein sequence ID" value="SFQ55561.1"/>
    <property type="molecule type" value="Genomic_DNA"/>
</dbReference>
<feature type="domain" description="Major facilitator superfamily associated" evidence="9">
    <location>
        <begin position="7"/>
        <end position="356"/>
    </location>
</feature>
<evidence type="ECO:0000256" key="6">
    <source>
        <dbReference type="ARBA" id="ARBA00022989"/>
    </source>
</evidence>
<sequence>MINNQRWLSQSFFVFFFTWGIFLPYWTGWLVEGKNLTVANASMIMAFGLIARAAATMFLFPFMSKFMSSKKIIITFTILALFATVLYIPATSSMSLLLITLLFSLVYPTLMPAIESGASSLVRQGKVHYGKSRSYGSIGFVVAVLIISMLTGVWGEQAILWSMIIGLLFLLIKQFMPTPPVLLVTPSPQDRKGKLSMKELWKVKTFPIVLVVVFLLQGAHAAYYNYGYIYLQGLNVNPFYIGMIINIAVIFEVLYFMKADTFLSKWRPSSLLLLAGIGSTIRWGMIYLFPSVGMFIISQALHALSFGMAHIAFIRYLNLSLPKQQIANAQGIYSGLALSLSTAILTFVGGYLYEIEPGLSFLGMILCTIPAMIIILVTRRRFSY</sequence>
<keyword evidence="7 8" id="KW-0472">Membrane</keyword>
<comment type="subcellular location">
    <subcellularLocation>
        <location evidence="1">Cell inner membrane</location>
        <topology evidence="1">Multi-pass membrane protein</topology>
    </subcellularLocation>
</comment>
<feature type="transmembrane region" description="Helical" evidence="8">
    <location>
        <begin position="269"/>
        <end position="289"/>
    </location>
</feature>
<dbReference type="GO" id="GO:0030395">
    <property type="term" value="F:lactose binding"/>
    <property type="evidence" value="ECO:0007669"/>
    <property type="project" value="TreeGrafter"/>
</dbReference>